<gene>
    <name evidence="1" type="ORF">GCM10009850_096120</name>
</gene>
<comment type="caution">
    <text evidence="1">The sequence shown here is derived from an EMBL/GenBank/DDBJ whole genome shotgun (WGS) entry which is preliminary data.</text>
</comment>
<accession>A0ABN3CY30</accession>
<name>A0ABN3CY30_9ACTN</name>
<protein>
    <submittedName>
        <fullName evidence="1">Uncharacterized protein</fullName>
    </submittedName>
</protein>
<proteinExistence type="predicted"/>
<keyword evidence="2" id="KW-1185">Reference proteome</keyword>
<evidence type="ECO:0000313" key="1">
    <source>
        <dbReference type="EMBL" id="GAA2214148.1"/>
    </source>
</evidence>
<sequence length="88" mass="8985">MDVAAAALPRASVGELQGRVGDQLQEDAVGDFVAGELGEWPCVPPAGGVAPDVVPPERATQTMTGLSFEGGTQIKFVESVMVLSGCRG</sequence>
<dbReference type="EMBL" id="BAAAQX010000038">
    <property type="protein sequence ID" value="GAA2214148.1"/>
    <property type="molecule type" value="Genomic_DNA"/>
</dbReference>
<organism evidence="1 2">
    <name type="scientific">Nonomuraea monospora</name>
    <dbReference type="NCBI Taxonomy" id="568818"/>
    <lineage>
        <taxon>Bacteria</taxon>
        <taxon>Bacillati</taxon>
        <taxon>Actinomycetota</taxon>
        <taxon>Actinomycetes</taxon>
        <taxon>Streptosporangiales</taxon>
        <taxon>Streptosporangiaceae</taxon>
        <taxon>Nonomuraea</taxon>
    </lineage>
</organism>
<evidence type="ECO:0000313" key="2">
    <source>
        <dbReference type="Proteomes" id="UP001499843"/>
    </source>
</evidence>
<dbReference type="Proteomes" id="UP001499843">
    <property type="component" value="Unassembled WGS sequence"/>
</dbReference>
<reference evidence="1 2" key="1">
    <citation type="journal article" date="2019" name="Int. J. Syst. Evol. Microbiol.">
        <title>The Global Catalogue of Microorganisms (GCM) 10K type strain sequencing project: providing services to taxonomists for standard genome sequencing and annotation.</title>
        <authorList>
            <consortium name="The Broad Institute Genomics Platform"/>
            <consortium name="The Broad Institute Genome Sequencing Center for Infectious Disease"/>
            <person name="Wu L."/>
            <person name="Ma J."/>
        </authorList>
    </citation>
    <scope>NUCLEOTIDE SEQUENCE [LARGE SCALE GENOMIC DNA]</scope>
    <source>
        <strain evidence="1 2">JCM 16114</strain>
    </source>
</reference>